<name>A0A318LED6_9PSEU</name>
<dbReference type="Proteomes" id="UP000247892">
    <property type="component" value="Unassembled WGS sequence"/>
</dbReference>
<dbReference type="GO" id="GO:0005524">
    <property type="term" value="F:ATP binding"/>
    <property type="evidence" value="ECO:0007669"/>
    <property type="project" value="UniProtKB-KW"/>
</dbReference>
<feature type="transmembrane region" description="Helical" evidence="17">
    <location>
        <begin position="847"/>
        <end position="867"/>
    </location>
</feature>
<keyword evidence="7" id="KW-0963">Cytoplasm</keyword>
<keyword evidence="10" id="KW-0808">Transferase</keyword>
<dbReference type="Gene3D" id="3.30.565.10">
    <property type="entry name" value="Histidine kinase-like ATPase, C-terminal domain"/>
    <property type="match status" value="1"/>
</dbReference>
<evidence type="ECO:0000313" key="21">
    <source>
        <dbReference type="Proteomes" id="UP000247892"/>
    </source>
</evidence>
<evidence type="ECO:0000256" key="15">
    <source>
        <dbReference type="ARBA" id="ARBA00024827"/>
    </source>
</evidence>
<evidence type="ECO:0000256" key="10">
    <source>
        <dbReference type="ARBA" id="ARBA00022777"/>
    </source>
</evidence>
<dbReference type="SMART" id="SM00220">
    <property type="entry name" value="S_TKc"/>
    <property type="match status" value="1"/>
</dbReference>
<keyword evidence="17" id="KW-0472">Membrane</keyword>
<feature type="domain" description="Protein kinase" evidence="18">
    <location>
        <begin position="1"/>
        <end position="272"/>
    </location>
</feature>
<accession>A0A318LED6</accession>
<evidence type="ECO:0000256" key="1">
    <source>
        <dbReference type="ARBA" id="ARBA00000085"/>
    </source>
</evidence>
<dbReference type="PANTHER" id="PTHR16305">
    <property type="entry name" value="TESTICULAR SOLUBLE ADENYLYL CYCLASE"/>
    <property type="match status" value="1"/>
</dbReference>
<keyword evidence="14" id="KW-0411">Iron-sulfur</keyword>
<dbReference type="SUPFAM" id="SSF48452">
    <property type="entry name" value="TPR-like"/>
    <property type="match status" value="1"/>
</dbReference>
<dbReference type="SMART" id="SM00387">
    <property type="entry name" value="HATPase_c"/>
    <property type="match status" value="1"/>
</dbReference>
<dbReference type="InterPro" id="IPR011009">
    <property type="entry name" value="Kinase-like_dom_sf"/>
</dbReference>
<keyword evidence="11" id="KW-0067">ATP-binding</keyword>
<evidence type="ECO:0000256" key="5">
    <source>
        <dbReference type="ARBA" id="ARBA00017322"/>
    </source>
</evidence>
<gene>
    <name evidence="20" type="ORF">BA062_32480</name>
</gene>
<dbReference type="Gene3D" id="3.40.50.300">
    <property type="entry name" value="P-loop containing nucleotide triphosphate hydrolases"/>
    <property type="match status" value="1"/>
</dbReference>
<protein>
    <recommendedName>
        <fullName evidence="5">Oxygen sensor histidine kinase NreB</fullName>
        <ecNumber evidence="4">2.7.13.3</ecNumber>
    </recommendedName>
    <alternativeName>
        <fullName evidence="16">Nitrogen regulation protein B</fullName>
    </alternativeName>
</protein>
<evidence type="ECO:0000256" key="3">
    <source>
        <dbReference type="ARBA" id="ARBA00004496"/>
    </source>
</evidence>
<dbReference type="SUPFAM" id="SSF52540">
    <property type="entry name" value="P-loop containing nucleoside triphosphate hydrolases"/>
    <property type="match status" value="1"/>
</dbReference>
<dbReference type="InterPro" id="IPR041664">
    <property type="entry name" value="AAA_16"/>
</dbReference>
<dbReference type="SUPFAM" id="SSF55874">
    <property type="entry name" value="ATPase domain of HSP90 chaperone/DNA topoisomerase II/histidine kinase"/>
    <property type="match status" value="1"/>
</dbReference>
<dbReference type="EMBL" id="MASU01000016">
    <property type="protein sequence ID" value="PXY20546.1"/>
    <property type="molecule type" value="Genomic_DNA"/>
</dbReference>
<dbReference type="CDD" id="cd16917">
    <property type="entry name" value="HATPase_UhpB-NarQ-NarX-like"/>
    <property type="match status" value="1"/>
</dbReference>
<keyword evidence="12" id="KW-0408">Iron</keyword>
<keyword evidence="6" id="KW-0004">4Fe-4S</keyword>
<dbReference type="Pfam" id="PF07730">
    <property type="entry name" value="HisKA_3"/>
    <property type="match status" value="1"/>
</dbReference>
<dbReference type="InterPro" id="IPR004358">
    <property type="entry name" value="Sig_transdc_His_kin-like_C"/>
</dbReference>
<dbReference type="Pfam" id="PF13191">
    <property type="entry name" value="AAA_16"/>
    <property type="match status" value="1"/>
</dbReference>
<comment type="catalytic activity">
    <reaction evidence="1">
        <text>ATP + protein L-histidine = ADP + protein N-phospho-L-histidine.</text>
        <dbReference type="EC" id="2.7.13.3"/>
    </reaction>
</comment>
<keyword evidence="10" id="KW-0418">Kinase</keyword>
<keyword evidence="21" id="KW-1185">Reference proteome</keyword>
<evidence type="ECO:0000259" key="19">
    <source>
        <dbReference type="PROSITE" id="PS50109"/>
    </source>
</evidence>
<dbReference type="Gene3D" id="1.10.510.10">
    <property type="entry name" value="Transferase(Phosphotransferase) domain 1"/>
    <property type="match status" value="1"/>
</dbReference>
<evidence type="ECO:0000256" key="4">
    <source>
        <dbReference type="ARBA" id="ARBA00012438"/>
    </source>
</evidence>
<comment type="cofactor">
    <cofactor evidence="2">
        <name>[4Fe-4S] cluster</name>
        <dbReference type="ChEBI" id="CHEBI:49883"/>
    </cofactor>
</comment>
<evidence type="ECO:0000256" key="6">
    <source>
        <dbReference type="ARBA" id="ARBA00022485"/>
    </source>
</evidence>
<dbReference type="InterPro" id="IPR000719">
    <property type="entry name" value="Prot_kinase_dom"/>
</dbReference>
<evidence type="ECO:0000259" key="18">
    <source>
        <dbReference type="PROSITE" id="PS50011"/>
    </source>
</evidence>
<evidence type="ECO:0000256" key="11">
    <source>
        <dbReference type="ARBA" id="ARBA00022840"/>
    </source>
</evidence>
<dbReference type="PANTHER" id="PTHR16305:SF28">
    <property type="entry name" value="GUANYLATE CYCLASE DOMAIN-CONTAINING PROTEIN"/>
    <property type="match status" value="1"/>
</dbReference>
<evidence type="ECO:0000256" key="13">
    <source>
        <dbReference type="ARBA" id="ARBA00023012"/>
    </source>
</evidence>
<evidence type="ECO:0000256" key="9">
    <source>
        <dbReference type="ARBA" id="ARBA00022741"/>
    </source>
</evidence>
<evidence type="ECO:0000256" key="16">
    <source>
        <dbReference type="ARBA" id="ARBA00030800"/>
    </source>
</evidence>
<dbReference type="GO" id="GO:0000155">
    <property type="term" value="F:phosphorelay sensor kinase activity"/>
    <property type="evidence" value="ECO:0007669"/>
    <property type="project" value="InterPro"/>
</dbReference>
<keyword evidence="17" id="KW-1133">Transmembrane helix</keyword>
<dbReference type="PROSITE" id="PS50011">
    <property type="entry name" value="PROTEIN_KINASE_DOM"/>
    <property type="match status" value="1"/>
</dbReference>
<dbReference type="InterPro" id="IPR027417">
    <property type="entry name" value="P-loop_NTPase"/>
</dbReference>
<evidence type="ECO:0000256" key="17">
    <source>
        <dbReference type="SAM" id="Phobius"/>
    </source>
</evidence>
<feature type="transmembrane region" description="Helical" evidence="17">
    <location>
        <begin position="930"/>
        <end position="952"/>
    </location>
</feature>
<dbReference type="GO" id="GO:0046872">
    <property type="term" value="F:metal ion binding"/>
    <property type="evidence" value="ECO:0007669"/>
    <property type="project" value="UniProtKB-KW"/>
</dbReference>
<dbReference type="Pfam" id="PF00069">
    <property type="entry name" value="Pkinase"/>
    <property type="match status" value="1"/>
</dbReference>
<dbReference type="InterPro" id="IPR005467">
    <property type="entry name" value="His_kinase_dom"/>
</dbReference>
<dbReference type="PRINTS" id="PR00344">
    <property type="entry name" value="BCTRLSENSOR"/>
</dbReference>
<dbReference type="GO" id="GO:0051539">
    <property type="term" value="F:4 iron, 4 sulfur cluster binding"/>
    <property type="evidence" value="ECO:0007669"/>
    <property type="project" value="UniProtKB-KW"/>
</dbReference>
<evidence type="ECO:0000256" key="2">
    <source>
        <dbReference type="ARBA" id="ARBA00001966"/>
    </source>
</evidence>
<dbReference type="Pfam" id="PF02518">
    <property type="entry name" value="HATPase_c"/>
    <property type="match status" value="1"/>
</dbReference>
<dbReference type="GO" id="GO:0005737">
    <property type="term" value="C:cytoplasm"/>
    <property type="evidence" value="ECO:0007669"/>
    <property type="project" value="UniProtKB-SubCell"/>
</dbReference>
<dbReference type="SMART" id="SM00028">
    <property type="entry name" value="TPR"/>
    <property type="match status" value="2"/>
</dbReference>
<proteinExistence type="predicted"/>
<sequence length="1602" mass="175458">MTPDPVRIDDGIEVVRALRTTRGISTALGVSGNARDRIVVRRLDLSVTWPWSWDWLAQELDVMWSSGLPHLVPTRIASTSPEQVILTRPFVAGRDIREWAAQDPRPSIDAHLQLMCELFFTLAQLHGMGIAHGGLKPANIILTEETGQLVLLDASVTRTQLAATTHPVDSADGRYLPPEHGGDTRRTVGFAADIYACGRVLLESAAERNRTASALRAQATERNISQEGLAHLLAVVGVPPALRPIFLKLLNPSPEQRYASAEDALAGVEAVLATSIGETRYVPAATTRSGGTFAYVEPPLVGRRAELDKLTSYVKGAARSAGAVVCLSGESGVGKSRLLDAVAGHADGAGVTVLRGGAFDYAAQRPLGLFAEPLRDIMAYLRSHPAEAAQVAREMGELLPPVIELVPGLSGLFADLPVAGLAGEALVDGSASAVATAVARLFQAVFTKARPGVLIVDDCQWADDLSWQVLAKLASAISRGTEPAAHFSLICSCRPEAVAQVKTWGHASADFLELQPLSSSDTEELVRSVGDRLPEEIIPYVISYSGGNPLETLSVFRALIDSSALVRDGDRWVVDENEMRSLPLLSQPRPLPPVGGRERARADVFVSTRLDRLPDNTKQAVRQGSVLGRQFSSSLLCEALGVGTRKAHLLLREAMDRGILRRVPDHGEGSFVFTHDRLRDAVLRSLTDDCRRDLHRRAAQALERSAEAQSDYEIAYHFDRAGQLDLAMPYAVRAGEAGLRQHALDVAESNFKIAEAGLQLRETVSELDKFRVYSGLGAVHMLLGNYDLAAKELSLAYDAASSLDGLESARVATLLGELAFKTGRLEDAADWMKQGMRHLGLGIPERAWVVAASCIGELFLLAIGLCTRRLRRRRTRAGGERARLAARIYNRLVYEWWFARSPTWVIWAMLRTLRTSRASGSMREQSQAYSTAAVCIAGITPVLATVALRLAVRSLRLRQAEDEDWGIAQSQHFRGFVLHAADRYDEAIEAFDTAITAFDVVGDRWEQIAARWQKALCRYRQGRLHEAGVIARETYWEGKRIGDRIGAGTALAIWTRCLPSDVSADTIARELRQTNSDDHHTTAMLQAARGWRLFYSEQYEHAVEAFRNASESLREGGVRNLFLAPIVTSHLQVLRLWHDKAPAWWAGERRSRAKLARRQLARAMRSALIYRAERPGVLREWAVMSFAQGHKWRGRWILRAAVRSAARARADGELAACSLVAELAWVESRRGALARLRPASEMCRPLGVRVDRGIVEAVSSRVMPTVGDSSRHQALVNAVGSIVASDDVDEVLEKLREATAATTTARRVEIARVPENADGRESPRSATEEPAPVCEVREMKRTERIAKRVMTDGVEARSVVAAFPLGEGDQHEPTVEVLAALAGAVIEREGLRRESMERIVEVQEAERDRIARDLHDEFGHLFAGIMDGLGKLEKVGDDTTRSLTVDVKSIVRQGIQSVRTVAWSLRPSGLDDLGLAGCIEQFVEDCRRIFPIRFELSVAGQEGRIPPSVETALFRIVQEALTNVGRHSRATEASVVLVSSGDTVRVVVEDDGIGFDVDRNRQGRSLGLTGMRERARLAGGRLTVDSQPGQGTTVMVEVPTRR</sequence>
<evidence type="ECO:0000313" key="20">
    <source>
        <dbReference type="EMBL" id="PXY20546.1"/>
    </source>
</evidence>
<keyword evidence="17" id="KW-0812">Transmembrane</keyword>
<keyword evidence="13" id="KW-0902">Two-component regulatory system</keyword>
<dbReference type="OrthoDB" id="3649961at2"/>
<keyword evidence="9" id="KW-0547">Nucleotide-binding</keyword>
<dbReference type="InterPro" id="IPR011990">
    <property type="entry name" value="TPR-like_helical_dom_sf"/>
</dbReference>
<dbReference type="InterPro" id="IPR003594">
    <property type="entry name" value="HATPase_dom"/>
</dbReference>
<dbReference type="SUPFAM" id="SSF56112">
    <property type="entry name" value="Protein kinase-like (PK-like)"/>
    <property type="match status" value="1"/>
</dbReference>
<dbReference type="InterPro" id="IPR019734">
    <property type="entry name" value="TPR_rpt"/>
</dbReference>
<dbReference type="Gene3D" id="1.25.40.10">
    <property type="entry name" value="Tetratricopeptide repeat domain"/>
    <property type="match status" value="2"/>
</dbReference>
<evidence type="ECO:0000256" key="14">
    <source>
        <dbReference type="ARBA" id="ARBA00023014"/>
    </source>
</evidence>
<dbReference type="GO" id="GO:0004016">
    <property type="term" value="F:adenylate cyclase activity"/>
    <property type="evidence" value="ECO:0007669"/>
    <property type="project" value="TreeGrafter"/>
</dbReference>
<dbReference type="Pfam" id="PF13424">
    <property type="entry name" value="TPR_12"/>
    <property type="match status" value="1"/>
</dbReference>
<evidence type="ECO:0000256" key="7">
    <source>
        <dbReference type="ARBA" id="ARBA00022490"/>
    </source>
</evidence>
<evidence type="ECO:0000256" key="8">
    <source>
        <dbReference type="ARBA" id="ARBA00022723"/>
    </source>
</evidence>
<dbReference type="SMART" id="SM00382">
    <property type="entry name" value="AAA"/>
    <property type="match status" value="1"/>
</dbReference>
<comment type="caution">
    <text evidence="20">The sequence shown here is derived from an EMBL/GenBank/DDBJ whole genome shotgun (WGS) entry which is preliminary data.</text>
</comment>
<feature type="domain" description="Histidine kinase" evidence="19">
    <location>
        <begin position="1513"/>
        <end position="1602"/>
    </location>
</feature>
<dbReference type="PROSITE" id="PS50109">
    <property type="entry name" value="HIS_KIN"/>
    <property type="match status" value="1"/>
</dbReference>
<dbReference type="Gene3D" id="1.20.5.1930">
    <property type="match status" value="1"/>
</dbReference>
<dbReference type="InterPro" id="IPR011712">
    <property type="entry name" value="Sig_transdc_His_kin_sub3_dim/P"/>
</dbReference>
<comment type="function">
    <text evidence="15">Member of the two-component regulatory system NreB/NreC involved in the control of dissimilatory nitrate/nitrite reduction in response to oxygen. NreB functions as a direct oxygen sensor histidine kinase which is autophosphorylated, in the absence of oxygen, probably at the conserved histidine residue, and transfers its phosphate group probably to a conserved aspartate residue of NreC. NreB/NreC activates the expression of the nitrate (narGHJI) and nitrite (nir) reductase operons, as well as the putative nitrate transporter gene narT.</text>
</comment>
<dbReference type="GO" id="GO:0046983">
    <property type="term" value="F:protein dimerization activity"/>
    <property type="evidence" value="ECO:0007669"/>
    <property type="project" value="InterPro"/>
</dbReference>
<keyword evidence="8" id="KW-0479">Metal-binding</keyword>
<organism evidence="20 21">
    <name type="scientific">Prauserella flavalba</name>
    <dbReference type="NCBI Taxonomy" id="1477506"/>
    <lineage>
        <taxon>Bacteria</taxon>
        <taxon>Bacillati</taxon>
        <taxon>Actinomycetota</taxon>
        <taxon>Actinomycetes</taxon>
        <taxon>Pseudonocardiales</taxon>
        <taxon>Pseudonocardiaceae</taxon>
        <taxon>Prauserella</taxon>
    </lineage>
</organism>
<dbReference type="InterPro" id="IPR003593">
    <property type="entry name" value="AAA+_ATPase"/>
</dbReference>
<dbReference type="EC" id="2.7.13.3" evidence="4"/>
<reference evidence="20 21" key="1">
    <citation type="submission" date="2016-07" db="EMBL/GenBank/DDBJ databases">
        <title>Draft genome sequence of Prauserella sp. YIM 121212, isolated from alkaline soil.</title>
        <authorList>
            <person name="Ruckert C."/>
            <person name="Albersmeier A."/>
            <person name="Jiang C.-L."/>
            <person name="Jiang Y."/>
            <person name="Kalinowski J."/>
            <person name="Schneider O."/>
            <person name="Winkler A."/>
            <person name="Zotchev S.B."/>
        </authorList>
    </citation>
    <scope>NUCLEOTIDE SEQUENCE [LARGE SCALE GENOMIC DNA]</scope>
    <source>
        <strain evidence="20 21">YIM 121212</strain>
    </source>
</reference>
<dbReference type="GO" id="GO:0016020">
    <property type="term" value="C:membrane"/>
    <property type="evidence" value="ECO:0007669"/>
    <property type="project" value="InterPro"/>
</dbReference>
<evidence type="ECO:0000256" key="12">
    <source>
        <dbReference type="ARBA" id="ARBA00023004"/>
    </source>
</evidence>
<dbReference type="InterPro" id="IPR036890">
    <property type="entry name" value="HATPase_C_sf"/>
</dbReference>
<comment type="subcellular location">
    <subcellularLocation>
        <location evidence="3">Cytoplasm</location>
    </subcellularLocation>
</comment>